<dbReference type="EMBL" id="CAUWAG010000003">
    <property type="protein sequence ID" value="CAJ2499764.1"/>
    <property type="molecule type" value="Genomic_DNA"/>
</dbReference>
<evidence type="ECO:0000313" key="3">
    <source>
        <dbReference type="EMBL" id="CAJ2499764.1"/>
    </source>
</evidence>
<accession>A0AAI8V7C3</accession>
<reference evidence="3" key="1">
    <citation type="submission" date="2023-10" db="EMBL/GenBank/DDBJ databases">
        <authorList>
            <person name="Hackl T."/>
        </authorList>
    </citation>
    <scope>NUCLEOTIDE SEQUENCE</scope>
</reference>
<protein>
    <submittedName>
        <fullName evidence="3">Uu.00g026170.m01.CDS01</fullName>
    </submittedName>
</protein>
<organism evidence="3 4">
    <name type="scientific">Anthostomella pinea</name>
    <dbReference type="NCBI Taxonomy" id="933095"/>
    <lineage>
        <taxon>Eukaryota</taxon>
        <taxon>Fungi</taxon>
        <taxon>Dikarya</taxon>
        <taxon>Ascomycota</taxon>
        <taxon>Pezizomycotina</taxon>
        <taxon>Sordariomycetes</taxon>
        <taxon>Xylariomycetidae</taxon>
        <taxon>Xylariales</taxon>
        <taxon>Xylariaceae</taxon>
        <taxon>Anthostomella</taxon>
    </lineage>
</organism>
<dbReference type="InterPro" id="IPR013897">
    <property type="entry name" value="Duc1"/>
</dbReference>
<feature type="region of interest" description="Disordered" evidence="1">
    <location>
        <begin position="82"/>
        <end position="148"/>
    </location>
</feature>
<dbReference type="AlphaFoldDB" id="A0AAI8V7C3"/>
<proteinExistence type="predicted"/>
<name>A0AAI8V7C3_9PEZI</name>
<sequence>MADKYVIRVTAGSDYDIDHHVVVPVNSHETVKISNDLIDADLNVRVQNYHGLPRNSPTTSPYFSLEPHASSKDQYSLAMRLTFKKPAPGRRSKTATGSGSRSSSKSSRSSKASLGEKTSGSKSKDSGVSQSDAPSPAEEGSGISGHDLQFGNDFDHAIRDRLPPGFSYAMNIVKWWIDPGLDGDAYADQPYLYGPALSSFNAVHVGSGEVSAEKGGLFFGEGGDEEGLKQRRAIGAPDNAKGRKKWALNNASKDKWVYEYDQTYCLDFFNPYLDFSDFALRLPGFTMPIMKYWDGQGLRYVLRNRSTNETYLVILFTLYLKEDVNEDGSLKPAALEATREDRQMTKDSGKLVESEDKGESGSKHDQDYEEARKHFEEMEISNKGKGGSKQQETNDDDVD</sequence>
<feature type="region of interest" description="Disordered" evidence="1">
    <location>
        <begin position="49"/>
        <end position="69"/>
    </location>
</feature>
<feature type="compositionally biased region" description="Polar residues" evidence="1">
    <location>
        <begin position="116"/>
        <end position="133"/>
    </location>
</feature>
<dbReference type="Proteomes" id="UP001295740">
    <property type="component" value="Unassembled WGS sequence"/>
</dbReference>
<dbReference type="PANTHER" id="PTHR34826:SF2">
    <property type="entry name" value="UPF0590 PROTEIN C409.17C"/>
    <property type="match status" value="1"/>
</dbReference>
<feature type="compositionally biased region" description="Basic and acidic residues" evidence="1">
    <location>
        <begin position="337"/>
        <end position="382"/>
    </location>
</feature>
<feature type="domain" description="Domain of unknown function at the cortex 1" evidence="2">
    <location>
        <begin position="7"/>
        <end position="89"/>
    </location>
</feature>
<keyword evidence="4" id="KW-1185">Reference proteome</keyword>
<feature type="compositionally biased region" description="Low complexity" evidence="1">
    <location>
        <begin position="94"/>
        <end position="113"/>
    </location>
</feature>
<evidence type="ECO:0000259" key="2">
    <source>
        <dbReference type="Pfam" id="PF08588"/>
    </source>
</evidence>
<feature type="region of interest" description="Disordered" evidence="1">
    <location>
        <begin position="335"/>
        <end position="399"/>
    </location>
</feature>
<evidence type="ECO:0000256" key="1">
    <source>
        <dbReference type="SAM" id="MobiDB-lite"/>
    </source>
</evidence>
<dbReference type="Pfam" id="PF08588">
    <property type="entry name" value="Duc1"/>
    <property type="match status" value="2"/>
</dbReference>
<evidence type="ECO:0000313" key="4">
    <source>
        <dbReference type="Proteomes" id="UP001295740"/>
    </source>
</evidence>
<feature type="domain" description="Domain of unknown function at the cortex 1" evidence="2">
    <location>
        <begin position="143"/>
        <end position="318"/>
    </location>
</feature>
<comment type="caution">
    <text evidence="3">The sequence shown here is derived from an EMBL/GenBank/DDBJ whole genome shotgun (WGS) entry which is preliminary data.</text>
</comment>
<gene>
    <name evidence="3" type="ORF">KHLLAP_LOCUS232</name>
</gene>
<dbReference type="PANTHER" id="PTHR34826">
    <property type="entry name" value="UPF0590 PROTEIN C409.17C"/>
    <property type="match status" value="1"/>
</dbReference>